<keyword evidence="3" id="KW-1185">Reference proteome</keyword>
<keyword evidence="1" id="KW-0732">Signal</keyword>
<accession>A0A6H9YHZ8</accession>
<comment type="caution">
    <text evidence="2">The sequence shown here is derived from an EMBL/GenBank/DDBJ whole genome shotgun (WGS) entry which is preliminary data.</text>
</comment>
<dbReference type="RefSeq" id="WP_151569867.1">
    <property type="nucleotide sequence ID" value="NZ_WBMT01000030.1"/>
</dbReference>
<name>A0A6H9YHZ8_9ACTN</name>
<sequence>MRFFKALTAVGMLAAGTVAVTAAPAKAEVTVYVWASNVNVRTSLAGNRACTDYPSARNCPDVVTKVSKQNIVVYCQKKGQPVSDSGYSSEWWSYMYAGYHRPTSWISNVYIRGKAHLDGVPDCTF</sequence>
<evidence type="ECO:0008006" key="4">
    <source>
        <dbReference type="Google" id="ProtNLM"/>
    </source>
</evidence>
<feature type="signal peptide" evidence="1">
    <location>
        <begin position="1"/>
        <end position="22"/>
    </location>
</feature>
<reference evidence="2 3" key="1">
    <citation type="submission" date="2019-09" db="EMBL/GenBank/DDBJ databases">
        <title>Actinomadura physcomitrii sp. nov., a novel actinomycete isolated from moss [Physcomitrium sphaericum (Ludw) Fuernr].</title>
        <authorList>
            <person name="Zhuang X."/>
            <person name="Liu C."/>
        </authorList>
    </citation>
    <scope>NUCLEOTIDE SEQUENCE [LARGE SCALE GENOMIC DNA]</scope>
    <source>
        <strain evidence="2 3">HMC1</strain>
    </source>
</reference>
<gene>
    <name evidence="2" type="ORF">F8566_45350</name>
</gene>
<dbReference type="EMBL" id="WBMT01000030">
    <property type="protein sequence ID" value="KAB2340415.1"/>
    <property type="molecule type" value="Genomic_DNA"/>
</dbReference>
<dbReference type="Proteomes" id="UP000468735">
    <property type="component" value="Unassembled WGS sequence"/>
</dbReference>
<evidence type="ECO:0000256" key="1">
    <source>
        <dbReference type="SAM" id="SignalP"/>
    </source>
</evidence>
<dbReference type="AlphaFoldDB" id="A0A6H9YHZ8"/>
<protein>
    <recommendedName>
        <fullName evidence="4">Secreted protein</fullName>
    </recommendedName>
</protein>
<evidence type="ECO:0000313" key="2">
    <source>
        <dbReference type="EMBL" id="KAB2340415.1"/>
    </source>
</evidence>
<dbReference type="OrthoDB" id="4298559at2"/>
<evidence type="ECO:0000313" key="3">
    <source>
        <dbReference type="Proteomes" id="UP000468735"/>
    </source>
</evidence>
<feature type="chain" id="PRO_5039144091" description="Secreted protein" evidence="1">
    <location>
        <begin position="23"/>
        <end position="125"/>
    </location>
</feature>
<proteinExistence type="predicted"/>
<organism evidence="2 3">
    <name type="scientific">Actinomadura rudentiformis</name>
    <dbReference type="NCBI Taxonomy" id="359158"/>
    <lineage>
        <taxon>Bacteria</taxon>
        <taxon>Bacillati</taxon>
        <taxon>Actinomycetota</taxon>
        <taxon>Actinomycetes</taxon>
        <taxon>Streptosporangiales</taxon>
        <taxon>Thermomonosporaceae</taxon>
        <taxon>Actinomadura</taxon>
    </lineage>
</organism>